<protein>
    <submittedName>
        <fullName evidence="2">Carboxypeptidase family protein</fullName>
    </submittedName>
</protein>
<dbReference type="RefSeq" id="WP_132804930.1">
    <property type="nucleotide sequence ID" value="NZ_SMAK01000001.1"/>
</dbReference>
<dbReference type="Gene3D" id="2.60.40.1120">
    <property type="entry name" value="Carboxypeptidase-like, regulatory domain"/>
    <property type="match status" value="1"/>
</dbReference>
<keyword evidence="2" id="KW-0378">Hydrolase</keyword>
<feature type="signal peptide" evidence="1">
    <location>
        <begin position="1"/>
        <end position="23"/>
    </location>
</feature>
<dbReference type="GO" id="GO:0004180">
    <property type="term" value="F:carboxypeptidase activity"/>
    <property type="evidence" value="ECO:0007669"/>
    <property type="project" value="UniProtKB-KW"/>
</dbReference>
<feature type="chain" id="PRO_5020752983" evidence="1">
    <location>
        <begin position="24"/>
        <end position="128"/>
    </location>
</feature>
<evidence type="ECO:0000313" key="3">
    <source>
        <dbReference type="Proteomes" id="UP000295678"/>
    </source>
</evidence>
<dbReference type="OrthoDB" id="7270321at2"/>
<dbReference type="Proteomes" id="UP000295678">
    <property type="component" value="Unassembled WGS sequence"/>
</dbReference>
<proteinExistence type="predicted"/>
<dbReference type="SUPFAM" id="SSF49464">
    <property type="entry name" value="Carboxypeptidase regulatory domain-like"/>
    <property type="match status" value="1"/>
</dbReference>
<dbReference type="Pfam" id="PF13620">
    <property type="entry name" value="CarboxypepD_reg"/>
    <property type="match status" value="1"/>
</dbReference>
<name>A0A4R3MHP2_9HYPH</name>
<keyword evidence="2" id="KW-0645">Protease</keyword>
<dbReference type="EMBL" id="SMAK01000001">
    <property type="protein sequence ID" value="TCT13555.1"/>
    <property type="molecule type" value="Genomic_DNA"/>
</dbReference>
<dbReference type="AlphaFoldDB" id="A0A4R3MHP2"/>
<sequence length="128" mass="13073">MTSAIRAIWLVALILIAMPSACAMWNEDAPVSDDHAGAPAGMRQGATGMVVDAAGKPVAGAMIAVRSLDMPARPVPEIAVLSGEDGRYAWPLPAGRYQFAALVGGRTGPAVAVRVPDGGIVRVTLTAP</sequence>
<gene>
    <name evidence="2" type="ORF">EDC22_101423</name>
</gene>
<keyword evidence="2" id="KW-0121">Carboxypeptidase</keyword>
<reference evidence="2 3" key="1">
    <citation type="submission" date="2019-03" db="EMBL/GenBank/DDBJ databases">
        <title>Genomic Encyclopedia of Type Strains, Phase IV (KMG-IV): sequencing the most valuable type-strain genomes for metagenomic binning, comparative biology and taxonomic classification.</title>
        <authorList>
            <person name="Goeker M."/>
        </authorList>
    </citation>
    <scope>NUCLEOTIDE SEQUENCE [LARGE SCALE GENOMIC DNA]</scope>
    <source>
        <strain evidence="2 3">DSM 19345</strain>
    </source>
</reference>
<dbReference type="InterPro" id="IPR008969">
    <property type="entry name" value="CarboxyPept-like_regulatory"/>
</dbReference>
<evidence type="ECO:0000313" key="2">
    <source>
        <dbReference type="EMBL" id="TCT13555.1"/>
    </source>
</evidence>
<evidence type="ECO:0000256" key="1">
    <source>
        <dbReference type="SAM" id="SignalP"/>
    </source>
</evidence>
<keyword evidence="3" id="KW-1185">Reference proteome</keyword>
<comment type="caution">
    <text evidence="2">The sequence shown here is derived from an EMBL/GenBank/DDBJ whole genome shotgun (WGS) entry which is preliminary data.</text>
</comment>
<keyword evidence="1" id="KW-0732">Signal</keyword>
<organism evidence="2 3">
    <name type="scientific">Tepidamorphus gemmatus</name>
    <dbReference type="NCBI Taxonomy" id="747076"/>
    <lineage>
        <taxon>Bacteria</taxon>
        <taxon>Pseudomonadati</taxon>
        <taxon>Pseudomonadota</taxon>
        <taxon>Alphaproteobacteria</taxon>
        <taxon>Hyphomicrobiales</taxon>
        <taxon>Tepidamorphaceae</taxon>
        <taxon>Tepidamorphus</taxon>
    </lineage>
</organism>
<accession>A0A4R3MHP2</accession>